<protein>
    <submittedName>
        <fullName evidence="2">Uncharacterized protein</fullName>
    </submittedName>
</protein>
<reference evidence="2" key="1">
    <citation type="submission" date="2019-03" db="EMBL/GenBank/DDBJ databases">
        <title>Long read genome sequence of the mycoparasitic Pythium oligandrum ATCC 38472 isolated from sugarbeet rhizosphere.</title>
        <authorList>
            <person name="Gaulin E."/>
        </authorList>
    </citation>
    <scope>NUCLEOTIDE SEQUENCE</scope>
    <source>
        <strain evidence="2">ATCC 38472_TT</strain>
    </source>
</reference>
<proteinExistence type="predicted"/>
<comment type="caution">
    <text evidence="2">The sequence shown here is derived from an EMBL/GenBank/DDBJ whole genome shotgun (WGS) entry which is preliminary data.</text>
</comment>
<evidence type="ECO:0000313" key="2">
    <source>
        <dbReference type="EMBL" id="TMW58944.1"/>
    </source>
</evidence>
<feature type="coiled-coil region" evidence="1">
    <location>
        <begin position="19"/>
        <end position="46"/>
    </location>
</feature>
<accession>A0A8K1C932</accession>
<name>A0A8K1C932_PYTOL</name>
<organism evidence="2 3">
    <name type="scientific">Pythium oligandrum</name>
    <name type="common">Mycoparasitic fungus</name>
    <dbReference type="NCBI Taxonomy" id="41045"/>
    <lineage>
        <taxon>Eukaryota</taxon>
        <taxon>Sar</taxon>
        <taxon>Stramenopiles</taxon>
        <taxon>Oomycota</taxon>
        <taxon>Peronosporomycetes</taxon>
        <taxon>Pythiales</taxon>
        <taxon>Pythiaceae</taxon>
        <taxon>Pythium</taxon>
    </lineage>
</organism>
<dbReference type="Proteomes" id="UP000794436">
    <property type="component" value="Unassembled WGS sequence"/>
</dbReference>
<gene>
    <name evidence="2" type="ORF">Poli38472_007089</name>
</gene>
<dbReference type="AlphaFoldDB" id="A0A8K1C932"/>
<evidence type="ECO:0000256" key="1">
    <source>
        <dbReference type="SAM" id="Coils"/>
    </source>
</evidence>
<dbReference type="EMBL" id="SPLM01000110">
    <property type="protein sequence ID" value="TMW58944.1"/>
    <property type="molecule type" value="Genomic_DNA"/>
</dbReference>
<keyword evidence="1" id="KW-0175">Coiled coil</keyword>
<sequence>MTEPEFKRLRHRRYVKKSYDKQMNRTRRLREELVTLETQYNEMLRRQVEGTVTRMPLLQKYIEITRLKDRLYEENLALQQYNGEFMIVESRLQGIFDTEAEPPVADMKFSFSPLPNAEYARVIASSREYIAKFMQSEGKMTTGVQVLGWEDQKQVRGDRLTFALRKQFAFSAFELLKRTWAIVSSADEFPKIYNPALNTTMHVLQRINEDTVLFYRSVKADNSDVAAKTVFLLARVKVEHGYLLVFRSIDKDLIAFEENGINKVIEEIQAAGESKKTVDVWVEKFVWIIIYENGERTSEFHFGGTASSKLWFKEVLFMRHVSETSAAMTTEEIRKMKRRCRQRKYVKQAYDRQKETLRLLREEVAMLEAQHLVVLRKRKATSSDASIDEGIASRCQLLADEYCQTLRIKDALYREHTALYEANTKSVILGAHVQQLLDTRSLMDESDSLAILPDAEHMRAIQEVEVYAMHSFREAHKPRASDWALGWTHHSKVHGQHLEYKIQKALKGYSASDVEQRSWSFLTNPSNYPKLYSTSLNPSVRLLRRLDDNKVLYFWQVDTPAGRLWSVFLLARVEIDCGYLHIFRTVDKYRDQVVSCGLFANAHATGQWIDQFSWAIVSDAGSGDICHFHFSGLGSPVWFLEVLFMAMRWENYVIQPTSFLCTPTCPCDS</sequence>
<keyword evidence="3" id="KW-1185">Reference proteome</keyword>
<evidence type="ECO:0000313" key="3">
    <source>
        <dbReference type="Proteomes" id="UP000794436"/>
    </source>
</evidence>